<evidence type="ECO:0000256" key="1">
    <source>
        <dbReference type="SAM" id="SignalP"/>
    </source>
</evidence>
<dbReference type="SUPFAM" id="SSF49785">
    <property type="entry name" value="Galactose-binding domain-like"/>
    <property type="match status" value="1"/>
</dbReference>
<dbReference type="InterPro" id="IPR008979">
    <property type="entry name" value="Galactose-bd-like_sf"/>
</dbReference>
<dbReference type="Gene3D" id="2.130.10.10">
    <property type="entry name" value="YVTN repeat-like/Quinoprotein amine dehydrogenase"/>
    <property type="match status" value="1"/>
</dbReference>
<dbReference type="EMBL" id="JBHRSD010000022">
    <property type="protein sequence ID" value="MFC3033380.1"/>
    <property type="molecule type" value="Genomic_DNA"/>
</dbReference>
<feature type="signal peptide" evidence="1">
    <location>
        <begin position="1"/>
        <end position="21"/>
    </location>
</feature>
<gene>
    <name evidence="3" type="ORF">ACFOEE_12705</name>
</gene>
<evidence type="ECO:0000313" key="4">
    <source>
        <dbReference type="Proteomes" id="UP001595453"/>
    </source>
</evidence>
<dbReference type="InterPro" id="IPR006946">
    <property type="entry name" value="DGR2-like_dom"/>
</dbReference>
<proteinExistence type="predicted"/>
<dbReference type="InterPro" id="IPR015943">
    <property type="entry name" value="WD40/YVTN_repeat-like_dom_sf"/>
</dbReference>
<feature type="domain" description="DUF642" evidence="2">
    <location>
        <begin position="24"/>
        <end position="171"/>
    </location>
</feature>
<dbReference type="Gene3D" id="2.60.120.260">
    <property type="entry name" value="Galactose-binding domain-like"/>
    <property type="match status" value="1"/>
</dbReference>
<sequence>MKFSLLSITLATLVTATPSLAANLVANGSFEQTPSFSSTWTLFDTLSGWQREGAKFEIQKTSLGIIAAQDGNQYLELDSTANYTAKQTIATTAGKSYVLTFYYSARVVNNTNTNRASVTWNGTEVIALNATTRGWQKVELQVTATSADSELAFKGMGTSDSYGALIDNVALVEKVSRPNCTTGLFAINNFGDPVEGYVYHLDPATGESTMLANLTNTASNIAAANGNLFFMEQTNSSNRDSTIWRYDLRTSSQSQVVATNSYPIYRSAVRDDGQALRATSQTYMYDFDLQTGAKTVLGKLSYAGDSFEHGDIAYSADGNVLYVLTGQALYTLATGSMELTKIGEHGINWASGLAITDSGEMYVSGRNSGENAKLYQLNPQTAEATFVMEGPRHINDLTFSGEQCL</sequence>
<keyword evidence="4" id="KW-1185">Reference proteome</keyword>
<keyword evidence="1" id="KW-0732">Signal</keyword>
<name>A0ABV7CLG3_9GAMM</name>
<evidence type="ECO:0000313" key="3">
    <source>
        <dbReference type="EMBL" id="MFC3033380.1"/>
    </source>
</evidence>
<protein>
    <submittedName>
        <fullName evidence="3">DUF642 domain-containing protein</fullName>
    </submittedName>
</protein>
<organism evidence="3 4">
    <name type="scientific">Pseudoalteromonas fenneropenaei</name>
    <dbReference type="NCBI Taxonomy" id="1737459"/>
    <lineage>
        <taxon>Bacteria</taxon>
        <taxon>Pseudomonadati</taxon>
        <taxon>Pseudomonadota</taxon>
        <taxon>Gammaproteobacteria</taxon>
        <taxon>Alteromonadales</taxon>
        <taxon>Pseudoalteromonadaceae</taxon>
        <taxon>Pseudoalteromonas</taxon>
    </lineage>
</organism>
<evidence type="ECO:0000259" key="2">
    <source>
        <dbReference type="Pfam" id="PF04862"/>
    </source>
</evidence>
<reference evidence="4" key="1">
    <citation type="journal article" date="2019" name="Int. J. Syst. Evol. Microbiol.">
        <title>The Global Catalogue of Microorganisms (GCM) 10K type strain sequencing project: providing services to taxonomists for standard genome sequencing and annotation.</title>
        <authorList>
            <consortium name="The Broad Institute Genomics Platform"/>
            <consortium name="The Broad Institute Genome Sequencing Center for Infectious Disease"/>
            <person name="Wu L."/>
            <person name="Ma J."/>
        </authorList>
    </citation>
    <scope>NUCLEOTIDE SEQUENCE [LARGE SCALE GENOMIC DNA]</scope>
    <source>
        <strain evidence="4">KCTC 42730</strain>
    </source>
</reference>
<feature type="chain" id="PRO_5045061710" evidence="1">
    <location>
        <begin position="22"/>
        <end position="405"/>
    </location>
</feature>
<dbReference type="SUPFAM" id="SSF63825">
    <property type="entry name" value="YWTD domain"/>
    <property type="match status" value="1"/>
</dbReference>
<dbReference type="RefSeq" id="WP_377124807.1">
    <property type="nucleotide sequence ID" value="NZ_JBHRSD010000022.1"/>
</dbReference>
<dbReference type="Pfam" id="PF04862">
    <property type="entry name" value="DUF642"/>
    <property type="match status" value="1"/>
</dbReference>
<accession>A0ABV7CLG3</accession>
<comment type="caution">
    <text evidence="3">The sequence shown here is derived from an EMBL/GenBank/DDBJ whole genome shotgun (WGS) entry which is preliminary data.</text>
</comment>
<dbReference type="Proteomes" id="UP001595453">
    <property type="component" value="Unassembled WGS sequence"/>
</dbReference>